<protein>
    <submittedName>
        <fullName evidence="9">Transporter</fullName>
    </submittedName>
</protein>
<keyword evidence="6" id="KW-0472">Membrane</keyword>
<evidence type="ECO:0000256" key="1">
    <source>
        <dbReference type="ARBA" id="ARBA00004571"/>
    </source>
</evidence>
<proteinExistence type="inferred from homology"/>
<evidence type="ECO:0000313" key="10">
    <source>
        <dbReference type="Proteomes" id="UP000536720"/>
    </source>
</evidence>
<keyword evidence="3" id="KW-1134">Transmembrane beta strand</keyword>
<accession>A0A7Y5Z1C8</accession>
<dbReference type="EMBL" id="JABFMR010000001">
    <property type="protein sequence ID" value="NUT85218.1"/>
    <property type="molecule type" value="Genomic_DNA"/>
</dbReference>
<evidence type="ECO:0000256" key="6">
    <source>
        <dbReference type="ARBA" id="ARBA00023136"/>
    </source>
</evidence>
<dbReference type="PANTHER" id="PTHR35093">
    <property type="entry name" value="OUTER MEMBRANE PROTEIN NMB0088-RELATED"/>
    <property type="match status" value="1"/>
</dbReference>
<dbReference type="AlphaFoldDB" id="A0A7Y5Z1C8"/>
<dbReference type="Proteomes" id="UP000536720">
    <property type="component" value="Unassembled WGS sequence"/>
</dbReference>
<evidence type="ECO:0000256" key="3">
    <source>
        <dbReference type="ARBA" id="ARBA00022452"/>
    </source>
</evidence>
<evidence type="ECO:0000256" key="2">
    <source>
        <dbReference type="ARBA" id="ARBA00008163"/>
    </source>
</evidence>
<evidence type="ECO:0000313" key="9">
    <source>
        <dbReference type="EMBL" id="NUT85218.1"/>
    </source>
</evidence>
<evidence type="ECO:0000256" key="5">
    <source>
        <dbReference type="ARBA" id="ARBA00022729"/>
    </source>
</evidence>
<sequence>MKKMILKTPLGLAVALASSQLFASGFALNEQSISGMGTGFAGRSSSADDASTVFGNPAGMSRLKREQVSVGAATLFAKSDISQTRSTFGGQQDGDMVPVVTVPMGYYVNPIDEHWAFGVGFYAPFGLITDYGSGFAGRYFTNKSEVKTLTFQPTVSYAFNDRVSIGFGPTINRISGELSAMVLNPISPGTNDGKLKSKGDDTALGFNAGILVQATDSTRVGMTYHSKVSYHLDNAKTKVTGGVFSLLGLSGESYDASLDVDTPESVDFSVTQQLNDDWTLYLGSTWTRWSRFKDITIENSGLPAALSGTLSSVTEEENWHDTWAHAIGASYQLNKQWVLRTGFSVDQSPTNNTNRSPRIPTGDRTVVSLGAGWTPVDNVTVDLAYSYLWEESVKVNDASASRGAYSSKYKNSASGFGTSITYKF</sequence>
<evidence type="ECO:0000256" key="4">
    <source>
        <dbReference type="ARBA" id="ARBA00022692"/>
    </source>
</evidence>
<organism evidence="9 10">
    <name type="scientific">Pseudomonas corrugata</name>
    <dbReference type="NCBI Taxonomy" id="47879"/>
    <lineage>
        <taxon>Bacteria</taxon>
        <taxon>Pseudomonadati</taxon>
        <taxon>Pseudomonadota</taxon>
        <taxon>Gammaproteobacteria</taxon>
        <taxon>Pseudomonadales</taxon>
        <taxon>Pseudomonadaceae</taxon>
        <taxon>Pseudomonas</taxon>
    </lineage>
</organism>
<dbReference type="RefSeq" id="WP_175361507.1">
    <property type="nucleotide sequence ID" value="NZ_JABFMO010000010.1"/>
</dbReference>
<feature type="signal peptide" evidence="8">
    <location>
        <begin position="1"/>
        <end position="23"/>
    </location>
</feature>
<dbReference type="Gene3D" id="2.40.160.60">
    <property type="entry name" value="Outer membrane protein transport protein (OMPP1/FadL/TodX)"/>
    <property type="match status" value="1"/>
</dbReference>
<feature type="chain" id="PRO_5030579412" evidence="8">
    <location>
        <begin position="24"/>
        <end position="424"/>
    </location>
</feature>
<evidence type="ECO:0000256" key="7">
    <source>
        <dbReference type="ARBA" id="ARBA00023237"/>
    </source>
</evidence>
<evidence type="ECO:0000256" key="8">
    <source>
        <dbReference type="SAM" id="SignalP"/>
    </source>
</evidence>
<gene>
    <name evidence="9" type="ORF">HNO91_02205</name>
</gene>
<keyword evidence="4" id="KW-0812">Transmembrane</keyword>
<keyword evidence="7" id="KW-0998">Cell outer membrane</keyword>
<name>A0A7Y5Z1C8_9PSED</name>
<dbReference type="SUPFAM" id="SSF56935">
    <property type="entry name" value="Porins"/>
    <property type="match status" value="1"/>
</dbReference>
<dbReference type="PANTHER" id="PTHR35093:SF8">
    <property type="entry name" value="OUTER MEMBRANE PROTEIN NMB0088-RELATED"/>
    <property type="match status" value="1"/>
</dbReference>
<reference evidence="9 10" key="1">
    <citation type="journal article" date="2020" name="Front. Plant Sci.">
        <title>Isolation of Rhizosphere Bacteria That Improve Quality and Water Stress Tolerance in Greenhouse Ornamentals.</title>
        <authorList>
            <person name="Nordstedt N.P."/>
            <person name="Jones M.L."/>
        </authorList>
    </citation>
    <scope>NUCLEOTIDE SEQUENCE [LARGE SCALE GENOMIC DNA]</scope>
    <source>
        <strain evidence="9 10">C7D2</strain>
    </source>
</reference>
<dbReference type="Pfam" id="PF03349">
    <property type="entry name" value="Toluene_X"/>
    <property type="match status" value="1"/>
</dbReference>
<dbReference type="GO" id="GO:0009279">
    <property type="term" value="C:cell outer membrane"/>
    <property type="evidence" value="ECO:0007669"/>
    <property type="project" value="UniProtKB-SubCell"/>
</dbReference>
<dbReference type="InterPro" id="IPR005017">
    <property type="entry name" value="OMPP1/FadL/TodX"/>
</dbReference>
<comment type="caution">
    <text evidence="9">The sequence shown here is derived from an EMBL/GenBank/DDBJ whole genome shotgun (WGS) entry which is preliminary data.</text>
</comment>
<dbReference type="GO" id="GO:0015483">
    <property type="term" value="F:long-chain fatty acid transporting porin activity"/>
    <property type="evidence" value="ECO:0007669"/>
    <property type="project" value="TreeGrafter"/>
</dbReference>
<keyword evidence="5 8" id="KW-0732">Signal</keyword>
<comment type="subcellular location">
    <subcellularLocation>
        <location evidence="1">Cell outer membrane</location>
        <topology evidence="1">Multi-pass membrane protein</topology>
    </subcellularLocation>
</comment>
<comment type="similarity">
    <text evidence="2">Belongs to the OmpP1/FadL family.</text>
</comment>